<dbReference type="Gene3D" id="3.20.20.70">
    <property type="entry name" value="Aldolase class I"/>
    <property type="match status" value="1"/>
</dbReference>
<keyword evidence="8" id="KW-1185">Reference proteome</keyword>
<comment type="similarity">
    <text evidence="1 6">Belongs to the HisA/HisF family.</text>
</comment>
<dbReference type="InterPro" id="IPR011858">
    <property type="entry name" value="His6/HISN3"/>
</dbReference>
<dbReference type="SUPFAM" id="SSF51366">
    <property type="entry name" value="Ribulose-phoshate binding barrel"/>
    <property type="match status" value="1"/>
</dbReference>
<evidence type="ECO:0000313" key="8">
    <source>
        <dbReference type="Proteomes" id="UP000049828"/>
    </source>
</evidence>
<dbReference type="CDD" id="cd04723">
    <property type="entry name" value="HisA_HisF"/>
    <property type="match status" value="1"/>
</dbReference>
<protein>
    <submittedName>
        <fullName evidence="7">Phosphoribosylformimino-5-aminoimidazole carboxamide ribotide isomerase</fullName>
    </submittedName>
</protein>
<evidence type="ECO:0000256" key="6">
    <source>
        <dbReference type="RuleBase" id="RU003657"/>
    </source>
</evidence>
<dbReference type="GO" id="GO:0005737">
    <property type="term" value="C:cytoplasm"/>
    <property type="evidence" value="ECO:0007669"/>
    <property type="project" value="TreeGrafter"/>
</dbReference>
<dbReference type="STRING" id="360807.ERS852392_02888"/>
<dbReference type="GO" id="GO:0003949">
    <property type="term" value="F:1-(5-phosphoribosyl)-5-[(5-phosphoribosylamino)methylideneamino]imidazole-4-carboxamide isomerase activity"/>
    <property type="evidence" value="ECO:0007669"/>
    <property type="project" value="InterPro"/>
</dbReference>
<dbReference type="InterPro" id="IPR013785">
    <property type="entry name" value="Aldolase_TIM"/>
</dbReference>
<name>A0A0M6WV11_9FIRM</name>
<dbReference type="NCBIfam" id="TIGR02129">
    <property type="entry name" value="hisA_euk"/>
    <property type="match status" value="1"/>
</dbReference>
<accession>A0A0M6WV11</accession>
<keyword evidence="2 6" id="KW-0028">Amino-acid biosynthesis</keyword>
<evidence type="ECO:0000256" key="4">
    <source>
        <dbReference type="ARBA" id="ARBA00023235"/>
    </source>
</evidence>
<evidence type="ECO:0000256" key="3">
    <source>
        <dbReference type="ARBA" id="ARBA00023102"/>
    </source>
</evidence>
<dbReference type="RefSeq" id="WP_055040082.1">
    <property type="nucleotide sequence ID" value="NZ_CVRS01000090.1"/>
</dbReference>
<dbReference type="Pfam" id="PF00977">
    <property type="entry name" value="His_biosynth"/>
    <property type="match status" value="1"/>
</dbReference>
<dbReference type="Proteomes" id="UP000049828">
    <property type="component" value="Unassembled WGS sequence"/>
</dbReference>
<dbReference type="EMBL" id="CVRS01000090">
    <property type="protein sequence ID" value="CRL41268.1"/>
    <property type="molecule type" value="Genomic_DNA"/>
</dbReference>
<dbReference type="AlphaFoldDB" id="A0A0M6WV11"/>
<comment type="pathway">
    <text evidence="5">Amino-acid biosynthesis.</text>
</comment>
<dbReference type="PANTHER" id="PTHR43090:SF2">
    <property type="entry name" value="1-(5-PHOSPHORIBOSYL)-5-[(5-PHOSPHORIBOSYLAMINO)METHYLIDENEAMINO] IMIDAZOLE-4-CARBOXAMIDE ISOMERASE"/>
    <property type="match status" value="1"/>
</dbReference>
<dbReference type="InterPro" id="IPR006062">
    <property type="entry name" value="His_biosynth"/>
</dbReference>
<gene>
    <name evidence="7" type="ORF">RIL183_28981</name>
</gene>
<proteinExistence type="inferred from homology"/>
<dbReference type="GO" id="GO:0000105">
    <property type="term" value="P:L-histidine biosynthetic process"/>
    <property type="evidence" value="ECO:0007669"/>
    <property type="project" value="UniProtKB-KW"/>
</dbReference>
<evidence type="ECO:0000256" key="1">
    <source>
        <dbReference type="ARBA" id="ARBA00009667"/>
    </source>
</evidence>
<dbReference type="InterPro" id="IPR044524">
    <property type="entry name" value="Isoase_HisA-like"/>
</dbReference>
<evidence type="ECO:0000313" key="7">
    <source>
        <dbReference type="EMBL" id="CRL41268.1"/>
    </source>
</evidence>
<organism evidence="7 8">
    <name type="scientific">Roseburia inulinivorans</name>
    <dbReference type="NCBI Taxonomy" id="360807"/>
    <lineage>
        <taxon>Bacteria</taxon>
        <taxon>Bacillati</taxon>
        <taxon>Bacillota</taxon>
        <taxon>Clostridia</taxon>
        <taxon>Lachnospirales</taxon>
        <taxon>Lachnospiraceae</taxon>
        <taxon>Roseburia</taxon>
    </lineage>
</organism>
<dbReference type="GO" id="GO:0000162">
    <property type="term" value="P:L-tryptophan biosynthetic process"/>
    <property type="evidence" value="ECO:0007669"/>
    <property type="project" value="TreeGrafter"/>
</dbReference>
<reference evidence="8" key="1">
    <citation type="submission" date="2015-05" db="EMBL/GenBank/DDBJ databases">
        <authorList>
            <consortium name="Pathogen Informatics"/>
        </authorList>
    </citation>
    <scope>NUCLEOTIDE SEQUENCE [LARGE SCALE GENOMIC DNA]</scope>
    <source>
        <strain evidence="8">L1-83</strain>
    </source>
</reference>
<dbReference type="OrthoDB" id="9807749at2"/>
<keyword evidence="3 6" id="KW-0368">Histidine biosynthesis</keyword>
<sequence length="258" mass="28611">MEFRPCIDIHNGKVKQIVGGSLKDEGNMADENFVSGQDAVFYANLYKKEGFRGGHIILLNARDSEYYEATKKQAMGALQAYPGGLQIGGGITAENAEEFLTAGASHVIVTSYVFCDGKIQIDRLKKLRNAVGKEHLVLDLSCRKKDGKYYIVTDRWQRFTEQMITEDLLEQLAGYCDEFLVHAVDVEGKASGIEEELVRLLGSWGKIPVTYAGGVGDFEDLARLKKLGKNMLNVTIGSALDLFGGTMSYEKVKEFCRE</sequence>
<evidence type="ECO:0000256" key="5">
    <source>
        <dbReference type="ARBA" id="ARBA00029440"/>
    </source>
</evidence>
<keyword evidence="4 7" id="KW-0413">Isomerase</keyword>
<dbReference type="PANTHER" id="PTHR43090">
    <property type="entry name" value="1-(5-PHOSPHORIBOSYL)-5-[(5-PHOSPHORIBOSYLAMINO)METHYLIDENEAMINO] IMIDAZOLE-4-CARBOXAMIDE ISOMERASE"/>
    <property type="match status" value="1"/>
</dbReference>
<dbReference type="InterPro" id="IPR011060">
    <property type="entry name" value="RibuloseP-bd_barrel"/>
</dbReference>
<evidence type="ECO:0000256" key="2">
    <source>
        <dbReference type="ARBA" id="ARBA00022605"/>
    </source>
</evidence>